<evidence type="ECO:0000256" key="1">
    <source>
        <dbReference type="ARBA" id="ARBA00022729"/>
    </source>
</evidence>
<accession>A0A9N7PLP8</accession>
<dbReference type="InterPro" id="IPR010611">
    <property type="entry name" value="3D_dom"/>
</dbReference>
<reference evidence="7" key="2">
    <citation type="submission" date="2022-06" db="EMBL/GenBank/DDBJ databases">
        <authorList>
            <person name="Holder M.E."/>
            <person name="Ajami N.J."/>
            <person name="Petrosino J.F."/>
        </authorList>
    </citation>
    <scope>NUCLEOTIDE SEQUENCE</scope>
    <source>
        <strain evidence="7">RMA 8861</strain>
    </source>
</reference>
<dbReference type="AlphaFoldDB" id="A0A9N7PLP8"/>
<dbReference type="Pfam" id="PF06725">
    <property type="entry name" value="3D"/>
    <property type="match status" value="1"/>
</dbReference>
<dbReference type="SUPFAM" id="SSF50685">
    <property type="entry name" value="Barwin-like endoglucanases"/>
    <property type="match status" value="1"/>
</dbReference>
<dbReference type="EMBL" id="CP023671">
    <property type="protein sequence ID" value="AYE34996.1"/>
    <property type="molecule type" value="Genomic_DNA"/>
</dbReference>
<organism evidence="6 8">
    <name type="scientific">Clostridium septicum</name>
    <dbReference type="NCBI Taxonomy" id="1504"/>
    <lineage>
        <taxon>Bacteria</taxon>
        <taxon>Bacillati</taxon>
        <taxon>Bacillota</taxon>
        <taxon>Clostridia</taxon>
        <taxon>Eubacteriales</taxon>
        <taxon>Clostridiaceae</taxon>
        <taxon>Clostridium</taxon>
    </lineage>
</organism>
<dbReference type="PANTHER" id="PTHR39160">
    <property type="entry name" value="CELL WALL-BINDING PROTEIN YOCH"/>
    <property type="match status" value="1"/>
</dbReference>
<gene>
    <name evidence="6" type="ORF">CP523_11540</name>
    <name evidence="7" type="ORF">NH397_03910</name>
</gene>
<dbReference type="CDD" id="cd22786">
    <property type="entry name" value="DPBB_YuiC-like"/>
    <property type="match status" value="1"/>
</dbReference>
<keyword evidence="2" id="KW-0175">Coiled coil</keyword>
<sequence>MIKKTLLSFVVVALCFNISYTAVIKALSPETQAIEESKVKYQQLDESIISLNSDISKLNAEISEINAKLEKNNNETEETEIKIKLINSQIEDAKQDIKSKQIVLDSRLRSMYKSNMSTSILSYLIESKNIFDFFNRMESMGRIISLDKQMVNEIKEKQSFLVKSADELNKKQEELKILKISIEKDLAKVNEKQNSQQEKLSELNSQKDAVAETIEANELKLISHPLSIVNSDNSSVQDISDAISTLKALIPQLNTESVIDIANDGISTGNAKIEEINSANNSNANTNNNNSQNNNNLASKGTFTMEATAYSGGTVTAMGFKPVRDPNGISTVAVDPSVIPLGSKVFVSGYGYAIASDTGGAIKGNIIDLYFNSHEECMAFGRQNVTVSLIAYPGEW</sequence>
<proteinExistence type="predicted"/>
<dbReference type="Gene3D" id="6.10.250.3150">
    <property type="match status" value="1"/>
</dbReference>
<dbReference type="InterPro" id="IPR057309">
    <property type="entry name" value="PcsB_CC"/>
</dbReference>
<feature type="domain" description="3D" evidence="4">
    <location>
        <begin position="330"/>
        <end position="389"/>
    </location>
</feature>
<feature type="domain" description="Peptidoglycan hydrolase PcsB coiled-coil" evidence="5">
    <location>
        <begin position="90"/>
        <end position="159"/>
    </location>
</feature>
<reference evidence="6 8" key="1">
    <citation type="submission" date="2017-09" db="EMBL/GenBank/DDBJ databases">
        <authorList>
            <person name="Thomas P."/>
            <person name="Seyboldt C."/>
        </authorList>
    </citation>
    <scope>NUCLEOTIDE SEQUENCE [LARGE SCALE GENOMIC DNA]</scope>
    <source>
        <strain evidence="6 8">DSM 7534</strain>
    </source>
</reference>
<protein>
    <submittedName>
        <fullName evidence="7">3D domain-containing protein</fullName>
    </submittedName>
</protein>
<dbReference type="GO" id="GO:0009254">
    <property type="term" value="P:peptidoglycan turnover"/>
    <property type="evidence" value="ECO:0007669"/>
    <property type="project" value="InterPro"/>
</dbReference>
<feature type="coiled-coil region" evidence="2">
    <location>
        <begin position="41"/>
        <end position="96"/>
    </location>
</feature>
<dbReference type="PANTHER" id="PTHR39160:SF4">
    <property type="entry name" value="RESUSCITATION-PROMOTING FACTOR RPFB"/>
    <property type="match status" value="1"/>
</dbReference>
<keyword evidence="9" id="KW-1185">Reference proteome</keyword>
<name>A0A9N7PLP8_CLOSE</name>
<dbReference type="Proteomes" id="UP000280586">
    <property type="component" value="Chromosome"/>
</dbReference>
<dbReference type="GO" id="GO:0019867">
    <property type="term" value="C:outer membrane"/>
    <property type="evidence" value="ECO:0007669"/>
    <property type="project" value="InterPro"/>
</dbReference>
<dbReference type="Pfam" id="PF24568">
    <property type="entry name" value="CC_PcsB"/>
    <property type="match status" value="1"/>
</dbReference>
<evidence type="ECO:0000313" key="9">
    <source>
        <dbReference type="Proteomes" id="UP001055437"/>
    </source>
</evidence>
<dbReference type="RefSeq" id="WP_083089349.1">
    <property type="nucleotide sequence ID" value="NZ_CABMIZ010000001.1"/>
</dbReference>
<evidence type="ECO:0000256" key="3">
    <source>
        <dbReference type="SAM" id="SignalP"/>
    </source>
</evidence>
<dbReference type="Gene3D" id="2.40.40.10">
    <property type="entry name" value="RlpA-like domain"/>
    <property type="match status" value="1"/>
</dbReference>
<keyword evidence="1 3" id="KW-0732">Signal</keyword>
<evidence type="ECO:0000259" key="5">
    <source>
        <dbReference type="Pfam" id="PF24568"/>
    </source>
</evidence>
<dbReference type="InterPro" id="IPR051933">
    <property type="entry name" value="Resuscitation_pf_RpfB"/>
</dbReference>
<evidence type="ECO:0000256" key="2">
    <source>
        <dbReference type="SAM" id="Coils"/>
    </source>
</evidence>
<feature type="chain" id="PRO_5040334480" evidence="3">
    <location>
        <begin position="23"/>
        <end position="396"/>
    </location>
</feature>
<evidence type="ECO:0000313" key="7">
    <source>
        <dbReference type="EMBL" id="USS01594.1"/>
    </source>
</evidence>
<dbReference type="KEGG" id="csep:CP523_11540"/>
<dbReference type="OrthoDB" id="9798935at2"/>
<dbReference type="GeneID" id="303561315"/>
<dbReference type="GO" id="GO:0004553">
    <property type="term" value="F:hydrolase activity, hydrolyzing O-glycosyl compounds"/>
    <property type="evidence" value="ECO:0007669"/>
    <property type="project" value="InterPro"/>
</dbReference>
<feature type="signal peptide" evidence="3">
    <location>
        <begin position="1"/>
        <end position="22"/>
    </location>
</feature>
<dbReference type="Proteomes" id="UP001055437">
    <property type="component" value="Chromosome"/>
</dbReference>
<dbReference type="InterPro" id="IPR036908">
    <property type="entry name" value="RlpA-like_sf"/>
</dbReference>
<evidence type="ECO:0000259" key="4">
    <source>
        <dbReference type="Pfam" id="PF06725"/>
    </source>
</evidence>
<evidence type="ECO:0000313" key="8">
    <source>
        <dbReference type="Proteomes" id="UP000280586"/>
    </source>
</evidence>
<feature type="coiled-coil region" evidence="2">
    <location>
        <begin position="165"/>
        <end position="206"/>
    </location>
</feature>
<evidence type="ECO:0000313" key="6">
    <source>
        <dbReference type="EMBL" id="AYE34996.1"/>
    </source>
</evidence>
<dbReference type="EMBL" id="CP099799">
    <property type="protein sequence ID" value="USS01594.1"/>
    <property type="molecule type" value="Genomic_DNA"/>
</dbReference>